<keyword evidence="1" id="KW-0677">Repeat</keyword>
<dbReference type="InterPro" id="IPR026341">
    <property type="entry name" value="T9SS_type_B"/>
</dbReference>
<dbReference type="RefSeq" id="WP_117383391.1">
    <property type="nucleotide sequence ID" value="NZ_QWDE01000002.1"/>
</dbReference>
<dbReference type="PANTHER" id="PTHR13833:SF71">
    <property type="entry name" value="NHL DOMAIN-CONTAINING PROTEIN"/>
    <property type="match status" value="1"/>
</dbReference>
<dbReference type="OrthoDB" id="641420at2"/>
<dbReference type="InterPro" id="IPR011042">
    <property type="entry name" value="6-blade_b-propeller_TolB-like"/>
</dbReference>
<dbReference type="Pfam" id="PF01436">
    <property type="entry name" value="NHL"/>
    <property type="match status" value="3"/>
</dbReference>
<dbReference type="Gene3D" id="2.60.40.1080">
    <property type="match status" value="1"/>
</dbReference>
<evidence type="ECO:0000313" key="5">
    <source>
        <dbReference type="EMBL" id="RFZ82916.1"/>
    </source>
</evidence>
<dbReference type="SUPFAM" id="SSF63829">
    <property type="entry name" value="Calcium-dependent phosphotriesterase"/>
    <property type="match status" value="1"/>
</dbReference>
<dbReference type="InterPro" id="IPR013783">
    <property type="entry name" value="Ig-like_fold"/>
</dbReference>
<dbReference type="Pfam" id="PF13585">
    <property type="entry name" value="CHU_C"/>
    <property type="match status" value="1"/>
</dbReference>
<dbReference type="AlphaFoldDB" id="A0A3E2NPH9"/>
<dbReference type="SUPFAM" id="SSF101898">
    <property type="entry name" value="NHL repeat"/>
    <property type="match status" value="1"/>
</dbReference>
<feature type="repeat" description="NHL" evidence="2">
    <location>
        <begin position="136"/>
        <end position="166"/>
    </location>
</feature>
<dbReference type="PROSITE" id="PS50835">
    <property type="entry name" value="IG_LIKE"/>
    <property type="match status" value="1"/>
</dbReference>
<dbReference type="SUPFAM" id="SSF50969">
    <property type="entry name" value="YVTN repeat-like/Quinoprotein amine dehydrogenase"/>
    <property type="match status" value="1"/>
</dbReference>
<dbReference type="InterPro" id="IPR007110">
    <property type="entry name" value="Ig-like_dom"/>
</dbReference>
<keyword evidence="6" id="KW-1185">Reference proteome</keyword>
<evidence type="ECO:0000256" key="1">
    <source>
        <dbReference type="ARBA" id="ARBA00022737"/>
    </source>
</evidence>
<dbReference type="Gene3D" id="2.60.40.10">
    <property type="entry name" value="Immunoglobulins"/>
    <property type="match status" value="2"/>
</dbReference>
<dbReference type="Proteomes" id="UP000260823">
    <property type="component" value="Unassembled WGS sequence"/>
</dbReference>
<reference evidence="5 6" key="1">
    <citation type="submission" date="2018-08" db="EMBL/GenBank/DDBJ databases">
        <title>Mucilaginibacter terrae sp. nov., isolated from manganese diggings.</title>
        <authorList>
            <person name="Huang Y."/>
            <person name="Zhou Z."/>
        </authorList>
    </citation>
    <scope>NUCLEOTIDE SEQUENCE [LARGE SCALE GENOMIC DNA]</scope>
    <source>
        <strain evidence="5 6">ZH6</strain>
    </source>
</reference>
<dbReference type="GO" id="GO:0005509">
    <property type="term" value="F:calcium ion binding"/>
    <property type="evidence" value="ECO:0007669"/>
    <property type="project" value="InterPro"/>
</dbReference>
<comment type="caution">
    <text evidence="5">The sequence shown here is derived from an EMBL/GenBank/DDBJ whole genome shotgun (WGS) entry which is preliminary data.</text>
</comment>
<feature type="chain" id="PRO_5017826685" description="Ig-like domain-containing protein" evidence="3">
    <location>
        <begin position="25"/>
        <end position="1266"/>
    </location>
</feature>
<dbReference type="PANTHER" id="PTHR13833">
    <property type="match status" value="1"/>
</dbReference>
<dbReference type="InterPro" id="IPR015919">
    <property type="entry name" value="Cadherin-like_sf"/>
</dbReference>
<gene>
    <name evidence="5" type="ORF">DYU05_12210</name>
</gene>
<dbReference type="InterPro" id="IPR011044">
    <property type="entry name" value="Quino_amine_DH_bsu"/>
</dbReference>
<dbReference type="Gene3D" id="2.120.10.30">
    <property type="entry name" value="TolB, C-terminal domain"/>
    <property type="match status" value="6"/>
</dbReference>
<dbReference type="EMBL" id="QWDE01000002">
    <property type="protein sequence ID" value="RFZ82916.1"/>
    <property type="molecule type" value="Genomic_DNA"/>
</dbReference>
<protein>
    <recommendedName>
        <fullName evidence="4">Ig-like domain-containing protein</fullName>
    </recommendedName>
</protein>
<feature type="repeat" description="NHL" evidence="2">
    <location>
        <begin position="191"/>
        <end position="221"/>
    </location>
</feature>
<dbReference type="InterPro" id="IPR001258">
    <property type="entry name" value="NHL_repeat"/>
</dbReference>
<dbReference type="Pfam" id="PF05345">
    <property type="entry name" value="He_PIG"/>
    <property type="match status" value="1"/>
</dbReference>
<keyword evidence="3" id="KW-0732">Signal</keyword>
<dbReference type="NCBIfam" id="TIGR04131">
    <property type="entry name" value="Bac_Flav_CTERM"/>
    <property type="match status" value="1"/>
</dbReference>
<feature type="domain" description="Ig-like" evidence="4">
    <location>
        <begin position="995"/>
        <end position="1075"/>
    </location>
</feature>
<accession>A0A3E2NPH9</accession>
<evidence type="ECO:0000256" key="3">
    <source>
        <dbReference type="SAM" id="SignalP"/>
    </source>
</evidence>
<feature type="signal peptide" evidence="3">
    <location>
        <begin position="1"/>
        <end position="24"/>
    </location>
</feature>
<dbReference type="SUPFAM" id="SSF49313">
    <property type="entry name" value="Cadherin-like"/>
    <property type="match status" value="1"/>
</dbReference>
<evidence type="ECO:0000259" key="4">
    <source>
        <dbReference type="PROSITE" id="PS50835"/>
    </source>
</evidence>
<dbReference type="GO" id="GO:0016020">
    <property type="term" value="C:membrane"/>
    <property type="evidence" value="ECO:0007669"/>
    <property type="project" value="InterPro"/>
</dbReference>
<organism evidence="5 6">
    <name type="scientific">Mucilaginibacter terrenus</name>
    <dbReference type="NCBI Taxonomy" id="2482727"/>
    <lineage>
        <taxon>Bacteria</taxon>
        <taxon>Pseudomonadati</taxon>
        <taxon>Bacteroidota</taxon>
        <taxon>Sphingobacteriia</taxon>
        <taxon>Sphingobacteriales</taxon>
        <taxon>Sphingobacteriaceae</taxon>
        <taxon>Mucilaginibacter</taxon>
    </lineage>
</organism>
<sequence length="1266" mass="132496">MKGICNIAVFIIALTAVCNSYAQAPNITYPDQSYKKGVPITPVLPVNTGGAVPATPFGQVTNYAGGSTIPGFVNAHLLAARFNAPYDIKQDASGNLYIADAGNNVIRKIDAAGDVTTYAGTGVAGSLDGVRLLSAFNGPTGLVFDKEGNLFVADRKNHTIRKITPEGSVTTLAGLANASGLINAQGSFARFNLPTGIAVDDNGGLFVTDYGNNVIRHVAQDGNTNVTSGSGTSGWIDGSNTIAAFNNPNGIVNIGAGIFYITDASHIRSMDKDGNIVTVAGNFFTGSVDGYGKGALLNGCTGMVKDAAGVVFFTDRTGSSIRRFDPSGEIKTIATAPFVAPAGLTIDKDGVLYVADEGAHVIRTVYTTGYSISPALPAGLIFDRTTGQISGTPTETRQLSNYTVIAYNTSGKSVFGFQLEVREAVLKPQQITFGPLPTVTVGDQDFPPGATSSNPNIPIEYESSNLNLAFISNGKIHMVAPGKVTITAKQRGDVDYAEAIPVPQELTILPPPELDKPDVVAKAGPFVFALDKFGTLTLTPDQLATITPGPQKPDITKTIRPTGTFTCEDLGEQDITVGAGYGPDPADPLNAQFDQPAALAFDRFGNFYVTDQAFYKVRKYDLDTRVTTIAGGISGFRDGNGGNVAFGRGLSSIATDSHGNIFVCDYFNNAVRKIDPDGNATTFAFNELKAANGGNFAANAIAVDKNDNIFVANATKIFRITPDGSTVTLFAGSGNAANLDGIGATASFSGIRGLAFDGSGFLYVSTSDLNNVNTVRKIAASGATATIISLPYAANFTRLVVNSKGIIFIASSLPVIYRLTDAGDFTKYAGGIEGFADGPKATAQFRNPQGIGIDSKDNLYIVDSDNHRIRMISTTGKVTTIAGSGEPGDKDNTNRSNATKVTVKVKIVSALNITGAYADVNMLVAPQCPALLPDYATDAHAESTCAHNITITQSPQAGTTIVAGQTIKVTLTATDDLGQSSTATFNVNAIPVASPTVTIAPVSSAVCDGSPITFKATAADEGNSPTFQWRVNNALQAATGSTFTYNAPADGDKVTCTVLNTDYCAGIPSEQSALYVVSTEASIATALIITPSTTDAICAGVALSFTAVPSNVQTATQTPDYQWKVNGDLKGSNSATFTSSTLRNGDIVTCEMDSHVKCSALPITISNPITVQVKTDAECAITIANTFTPNGDGRNDLWDIPELVNFPDCVFSVYNRYGKVVYRSVGYTKPWDGTYSGNQLAPGTYYYLIDLKTGRPPLSGPVTILR</sequence>
<evidence type="ECO:0000256" key="2">
    <source>
        <dbReference type="PROSITE-ProRule" id="PRU00504"/>
    </source>
</evidence>
<evidence type="ECO:0000313" key="6">
    <source>
        <dbReference type="Proteomes" id="UP000260823"/>
    </source>
</evidence>
<dbReference type="PROSITE" id="PS51125">
    <property type="entry name" value="NHL"/>
    <property type="match status" value="2"/>
</dbReference>
<name>A0A3E2NPH9_9SPHI</name>
<proteinExistence type="predicted"/>